<sequence>MLLLIRTNIAALALLLTSCAVPANIPRTSANPFGGAAGTLLTVPATKLGPGRKLALGPYQVSDVHRDWTTTRTRDLGYLRPGTTGSPVLDILHLPYVHRVSTADSKMEFHLANSQDPQQAADVYCSRQALTQSVVSKEPLLGEIDPELRSRTTETFNAIIVGPQLGQTNAWNLLMTTTNKTGFERDNQTPVIGLVGDADQVLLRIRLVARAPLPESAGKLAHQVIHLAGPGGIEILHDGQRICFLDFETISPDQVLHVWVRDGIDPNLRLLTSATIATLLMRNGEL</sequence>
<evidence type="ECO:0000313" key="3">
    <source>
        <dbReference type="Proteomes" id="UP000298337"/>
    </source>
</evidence>
<keyword evidence="1" id="KW-0732">Signal</keyword>
<dbReference type="OrthoDB" id="884564at2"/>
<keyword evidence="3" id="KW-1185">Reference proteome</keyword>
<proteinExistence type="predicted"/>
<dbReference type="PROSITE" id="PS51257">
    <property type="entry name" value="PROKAR_LIPOPROTEIN"/>
    <property type="match status" value="1"/>
</dbReference>
<reference evidence="2 3" key="1">
    <citation type="submission" date="2019-04" db="EMBL/GenBank/DDBJ databases">
        <authorList>
            <person name="Feng G."/>
            <person name="Zhang J."/>
            <person name="Zhu H."/>
        </authorList>
    </citation>
    <scope>NUCLEOTIDE SEQUENCE [LARGE SCALE GENOMIC DNA]</scope>
    <source>
        <strain evidence="2 3">92R-1</strain>
    </source>
</reference>
<feature type="signal peptide" evidence="1">
    <location>
        <begin position="1"/>
        <end position="23"/>
    </location>
</feature>
<feature type="chain" id="PRO_5021343644" evidence="1">
    <location>
        <begin position="24"/>
        <end position="286"/>
    </location>
</feature>
<dbReference type="AlphaFoldDB" id="A0A4Z0P0U4"/>
<evidence type="ECO:0000313" key="2">
    <source>
        <dbReference type="EMBL" id="TGE04874.1"/>
    </source>
</evidence>
<comment type="caution">
    <text evidence="2">The sequence shown here is derived from an EMBL/GenBank/DDBJ whole genome shotgun (WGS) entry which is preliminary data.</text>
</comment>
<protein>
    <submittedName>
        <fullName evidence="2">Uncharacterized protein</fullName>
    </submittedName>
</protein>
<accession>A0A4Z0P0U4</accession>
<gene>
    <name evidence="2" type="ORF">EU556_22105</name>
</gene>
<evidence type="ECO:0000256" key="1">
    <source>
        <dbReference type="SAM" id="SignalP"/>
    </source>
</evidence>
<organism evidence="2 3">
    <name type="scientific">Hymenobacter fodinae</name>
    <dbReference type="NCBI Taxonomy" id="2510796"/>
    <lineage>
        <taxon>Bacteria</taxon>
        <taxon>Pseudomonadati</taxon>
        <taxon>Bacteroidota</taxon>
        <taxon>Cytophagia</taxon>
        <taxon>Cytophagales</taxon>
        <taxon>Hymenobacteraceae</taxon>
        <taxon>Hymenobacter</taxon>
    </lineage>
</organism>
<name>A0A4Z0P0U4_9BACT</name>
<dbReference type="RefSeq" id="WP_135436332.1">
    <property type="nucleotide sequence ID" value="NZ_SRLA01000005.1"/>
</dbReference>
<dbReference type="Proteomes" id="UP000298337">
    <property type="component" value="Unassembled WGS sequence"/>
</dbReference>
<dbReference type="EMBL" id="SRLA01000005">
    <property type="protein sequence ID" value="TGE04874.1"/>
    <property type="molecule type" value="Genomic_DNA"/>
</dbReference>